<evidence type="ECO:0000313" key="2">
    <source>
        <dbReference type="Proteomes" id="UP000183758"/>
    </source>
</evidence>
<sequence length="238" mass="27982">MWGMLVAWGEWMKVNTFDKKLFQLYHIIMSKLNLYKLQEKFGEIKKSIFTPQDLKLLFYANDRAINGFLTYNNKKGKILKLKKGLYGISKSNFSSNLIANLAYKPSYISFETALSYYHLIPETVYSIISATSKASREWNMQNTNYVYRSIKKEAYAGYIIKTIENEQVLIATPEKALADYCYFIYLGKIKEWNSRLELKDINLKKVKEYLKLFNNRKIINFIKKYLPQLCLIVNCLIG</sequence>
<dbReference type="Proteomes" id="UP000183758">
    <property type="component" value="Unassembled WGS sequence"/>
</dbReference>
<organism evidence="1 2">
    <name type="scientific">Candidatus Roizmanbacteria bacterium CG2_30_33_16</name>
    <dbReference type="NCBI Taxonomy" id="1805340"/>
    <lineage>
        <taxon>Bacteria</taxon>
        <taxon>Candidatus Roizmaniibacteriota</taxon>
    </lineage>
</organism>
<evidence type="ECO:0000313" key="1">
    <source>
        <dbReference type="EMBL" id="OIP85881.1"/>
    </source>
</evidence>
<comment type="caution">
    <text evidence="1">The sequence shown here is derived from an EMBL/GenBank/DDBJ whole genome shotgun (WGS) entry which is preliminary data.</text>
</comment>
<dbReference type="EMBL" id="MNZM01000021">
    <property type="protein sequence ID" value="OIP85881.1"/>
    <property type="molecule type" value="Genomic_DNA"/>
</dbReference>
<reference evidence="1 2" key="1">
    <citation type="journal article" date="2016" name="Environ. Microbiol.">
        <title>Genomic resolution of a cold subsurface aquifer community provides metabolic insights for novel microbes adapted to high CO concentrations.</title>
        <authorList>
            <person name="Probst A.J."/>
            <person name="Castelle C.J."/>
            <person name="Singh A."/>
            <person name="Brown C.T."/>
            <person name="Anantharaman K."/>
            <person name="Sharon I."/>
            <person name="Hug L.A."/>
            <person name="Burstein D."/>
            <person name="Emerson J.B."/>
            <person name="Thomas B.C."/>
            <person name="Banfield J.F."/>
        </authorList>
    </citation>
    <scope>NUCLEOTIDE SEQUENCE [LARGE SCALE GENOMIC DNA]</scope>
    <source>
        <strain evidence="1">CG2_30_33_16</strain>
    </source>
</reference>
<protein>
    <recommendedName>
        <fullName evidence="3">AbiEi antitoxin C-terminal domain-containing protein</fullName>
    </recommendedName>
</protein>
<gene>
    <name evidence="1" type="ORF">AUK04_00900</name>
</gene>
<proteinExistence type="predicted"/>
<accession>A0A1J5HL67</accession>
<evidence type="ECO:0008006" key="3">
    <source>
        <dbReference type="Google" id="ProtNLM"/>
    </source>
</evidence>
<dbReference type="AlphaFoldDB" id="A0A1J5HL67"/>
<name>A0A1J5HL67_9BACT</name>